<dbReference type="CDD" id="cd01421">
    <property type="entry name" value="IMPCH"/>
    <property type="match status" value="1"/>
</dbReference>
<dbReference type="PANTHER" id="PTHR11692">
    <property type="entry name" value="BIFUNCTIONAL PURINE BIOSYNTHESIS PROTEIN PURH"/>
    <property type="match status" value="1"/>
</dbReference>
<evidence type="ECO:0000256" key="5">
    <source>
        <dbReference type="ARBA" id="ARBA00022755"/>
    </source>
</evidence>
<evidence type="ECO:0000256" key="3">
    <source>
        <dbReference type="ARBA" id="ARBA00007667"/>
    </source>
</evidence>
<comment type="domain">
    <text evidence="10">The IMP cyclohydrolase activity resides in the N-terminal region.</text>
</comment>
<dbReference type="Pfam" id="PF02142">
    <property type="entry name" value="MGS"/>
    <property type="match status" value="1"/>
</dbReference>
<evidence type="ECO:0000256" key="10">
    <source>
        <dbReference type="HAMAP-Rule" id="MF_00139"/>
    </source>
</evidence>
<dbReference type="GO" id="GO:0003937">
    <property type="term" value="F:IMP cyclohydrolase activity"/>
    <property type="evidence" value="ECO:0007669"/>
    <property type="project" value="UniProtKB-UniRule"/>
</dbReference>
<comment type="pathway">
    <text evidence="2 10">Purine metabolism; IMP biosynthesis via de novo pathway; 5-formamido-1-(5-phospho-D-ribosyl)imidazole-4-carboxamide from 5-amino-1-(5-phospho-D-ribosyl)imidazole-4-carboxamide (10-formyl THF route): step 1/1.</text>
</comment>
<evidence type="ECO:0000256" key="1">
    <source>
        <dbReference type="ARBA" id="ARBA00004844"/>
    </source>
</evidence>
<dbReference type="InterPro" id="IPR016193">
    <property type="entry name" value="Cytidine_deaminase-like"/>
</dbReference>
<feature type="domain" description="MGS-like" evidence="11">
    <location>
        <begin position="65"/>
        <end position="213"/>
    </location>
</feature>
<dbReference type="HAMAP" id="MF_00139">
    <property type="entry name" value="PurH"/>
    <property type="match status" value="1"/>
</dbReference>
<dbReference type="SMART" id="SM00798">
    <property type="entry name" value="AICARFT_IMPCHas"/>
    <property type="match status" value="1"/>
</dbReference>
<comment type="caution">
    <text evidence="12">The sequence shown here is derived from an EMBL/GenBank/DDBJ whole genome shotgun (WGS) entry which is preliminary data.</text>
</comment>
<dbReference type="EC" id="3.5.4.10" evidence="10"/>
<dbReference type="Gene3D" id="3.40.140.20">
    <property type="match status" value="2"/>
</dbReference>
<comment type="similarity">
    <text evidence="3 10">Belongs to the PurH family.</text>
</comment>
<dbReference type="InterPro" id="IPR011607">
    <property type="entry name" value="MGS-like_dom"/>
</dbReference>
<dbReference type="Pfam" id="PF01808">
    <property type="entry name" value="AICARFT_IMPCHas"/>
    <property type="match status" value="1"/>
</dbReference>
<dbReference type="AlphaFoldDB" id="A0A5B1CN59"/>
<dbReference type="EC" id="2.1.2.3" evidence="10"/>
<dbReference type="SMART" id="SM00851">
    <property type="entry name" value="MGS"/>
    <property type="match status" value="1"/>
</dbReference>
<keyword evidence="6 10" id="KW-0378">Hydrolase</keyword>
<accession>A0A5B1CN59</accession>
<dbReference type="Proteomes" id="UP000322699">
    <property type="component" value="Unassembled WGS sequence"/>
</dbReference>
<proteinExistence type="inferred from homology"/>
<evidence type="ECO:0000256" key="2">
    <source>
        <dbReference type="ARBA" id="ARBA00004954"/>
    </source>
</evidence>
<sequence length="586" mass="63055">MSFSFSLGLGLGLGLSLSLGFWWVWKSSIPAAGLTLPASPPTPMWRNGRRFVDPFSASLEAFAVTDVVPIRTALISVSDKLGLADLAAGLQASGVEIYSTGGTRRHLEKSGIDVLDVAEYTKFPEMLDGRVKTLHPKIFGGILAIRDRDDHMDAIEEHDIVPMDLIVVNLYPFAATAARPGATRDECVEQIDIGGPSLVRAAAKNHGDVAVATSPQQYGEILAQLDDAGGTTLELRKQLAADAFDHTANYDRAIADFLCGDTIGGDFPTSMNLSFKRKTQLRYGENPHQRAAVYVDPTVRSANLVSARQISGKELSYNNLLDLDSALEIVRSLGSPAVSVMKHNNPCGAATDETVAEACRKALDGDPLSAFGSVLGFNRTVNRDTAEMLCEPGLFIEAIVAPDFSAEAVGLLTTKPKWRDNVRLMQVGRLDLPASSIQRRFVSGGMLVQDADRMTSSPLQWKTATETEVDPELWDDIAFAWEMVRHVKSNAIVLAKDTSLVGVGAGQMSRVDSVEISIDKAGDRSDGAVLASDAFFPFPDSIEAAADAGIVAIIQPGGSRRDQDVIDACDKHGIPLVLTGRRHFKH</sequence>
<protein>
    <recommendedName>
        <fullName evidence="10">Bifunctional purine biosynthesis protein PurH</fullName>
    </recommendedName>
    <domain>
        <recommendedName>
            <fullName evidence="10">Phosphoribosylaminoimidazolecarboxamide formyltransferase</fullName>
            <ecNumber evidence="10">2.1.2.3</ecNumber>
        </recommendedName>
        <alternativeName>
            <fullName evidence="10">AICAR transformylase</fullName>
        </alternativeName>
    </domain>
    <domain>
        <recommendedName>
            <fullName evidence="10">IMP cyclohydrolase</fullName>
            <ecNumber evidence="10">3.5.4.10</ecNumber>
        </recommendedName>
        <alternativeName>
            <fullName evidence="10">ATIC</fullName>
        </alternativeName>
        <alternativeName>
            <fullName evidence="10">IMP synthase</fullName>
        </alternativeName>
        <alternativeName>
            <fullName evidence="10">Inosinicase</fullName>
        </alternativeName>
    </domain>
</protein>
<dbReference type="SUPFAM" id="SSF53927">
    <property type="entry name" value="Cytidine deaminase-like"/>
    <property type="match status" value="1"/>
</dbReference>
<dbReference type="InterPro" id="IPR002695">
    <property type="entry name" value="PurH-like"/>
</dbReference>
<keyword evidence="13" id="KW-1185">Reference proteome</keyword>
<comment type="catalytic activity">
    <reaction evidence="8 10">
        <text>(6R)-10-formyltetrahydrofolate + 5-amino-1-(5-phospho-beta-D-ribosyl)imidazole-4-carboxamide = 5-formamido-1-(5-phospho-D-ribosyl)imidazole-4-carboxamide + (6S)-5,6,7,8-tetrahydrofolate</text>
        <dbReference type="Rhea" id="RHEA:22192"/>
        <dbReference type="ChEBI" id="CHEBI:57453"/>
        <dbReference type="ChEBI" id="CHEBI:58467"/>
        <dbReference type="ChEBI" id="CHEBI:58475"/>
        <dbReference type="ChEBI" id="CHEBI:195366"/>
        <dbReference type="EC" id="2.1.2.3"/>
    </reaction>
</comment>
<evidence type="ECO:0000256" key="6">
    <source>
        <dbReference type="ARBA" id="ARBA00022801"/>
    </source>
</evidence>
<dbReference type="SUPFAM" id="SSF52335">
    <property type="entry name" value="Methylglyoxal synthase-like"/>
    <property type="match status" value="1"/>
</dbReference>
<evidence type="ECO:0000256" key="7">
    <source>
        <dbReference type="ARBA" id="ARBA00023268"/>
    </source>
</evidence>
<dbReference type="GO" id="GO:0005829">
    <property type="term" value="C:cytosol"/>
    <property type="evidence" value="ECO:0007669"/>
    <property type="project" value="TreeGrafter"/>
</dbReference>
<evidence type="ECO:0000259" key="11">
    <source>
        <dbReference type="PROSITE" id="PS51855"/>
    </source>
</evidence>
<evidence type="ECO:0000256" key="8">
    <source>
        <dbReference type="ARBA" id="ARBA00050488"/>
    </source>
</evidence>
<dbReference type="InterPro" id="IPR036914">
    <property type="entry name" value="MGS-like_dom_sf"/>
</dbReference>
<dbReference type="PANTHER" id="PTHR11692:SF0">
    <property type="entry name" value="BIFUNCTIONAL PURINE BIOSYNTHESIS PROTEIN ATIC"/>
    <property type="match status" value="1"/>
</dbReference>
<dbReference type="EMBL" id="VRLW01000001">
    <property type="protein sequence ID" value="KAA1261355.1"/>
    <property type="molecule type" value="Genomic_DNA"/>
</dbReference>
<organism evidence="12 13">
    <name type="scientific">Rubripirellula obstinata</name>
    <dbReference type="NCBI Taxonomy" id="406547"/>
    <lineage>
        <taxon>Bacteria</taxon>
        <taxon>Pseudomonadati</taxon>
        <taxon>Planctomycetota</taxon>
        <taxon>Planctomycetia</taxon>
        <taxon>Pirellulales</taxon>
        <taxon>Pirellulaceae</taxon>
        <taxon>Rubripirellula</taxon>
    </lineage>
</organism>
<evidence type="ECO:0000256" key="9">
    <source>
        <dbReference type="ARBA" id="ARBA00050687"/>
    </source>
</evidence>
<dbReference type="PIRSF" id="PIRSF000414">
    <property type="entry name" value="AICARFT_IMPCHas"/>
    <property type="match status" value="1"/>
</dbReference>
<dbReference type="Gene3D" id="3.40.50.1380">
    <property type="entry name" value="Methylglyoxal synthase-like domain"/>
    <property type="match status" value="1"/>
</dbReference>
<comment type="catalytic activity">
    <reaction evidence="9 10">
        <text>IMP + H2O = 5-formamido-1-(5-phospho-D-ribosyl)imidazole-4-carboxamide</text>
        <dbReference type="Rhea" id="RHEA:18445"/>
        <dbReference type="ChEBI" id="CHEBI:15377"/>
        <dbReference type="ChEBI" id="CHEBI:58053"/>
        <dbReference type="ChEBI" id="CHEBI:58467"/>
        <dbReference type="EC" id="3.5.4.10"/>
    </reaction>
</comment>
<keyword evidence="4 10" id="KW-0808">Transferase</keyword>
<dbReference type="NCBIfam" id="NF002049">
    <property type="entry name" value="PRK00881.1"/>
    <property type="match status" value="1"/>
</dbReference>
<dbReference type="PROSITE" id="PS51855">
    <property type="entry name" value="MGS"/>
    <property type="match status" value="1"/>
</dbReference>
<evidence type="ECO:0000313" key="12">
    <source>
        <dbReference type="EMBL" id="KAA1261355.1"/>
    </source>
</evidence>
<keyword evidence="7 10" id="KW-0511">Multifunctional enzyme</keyword>
<comment type="pathway">
    <text evidence="1 10">Purine metabolism; IMP biosynthesis via de novo pathway; IMP from 5-formamido-1-(5-phospho-D-ribosyl)imidazole-4-carboxamide: step 1/1.</text>
</comment>
<keyword evidence="5 10" id="KW-0658">Purine biosynthesis</keyword>
<dbReference type="InterPro" id="IPR024051">
    <property type="entry name" value="AICAR_Tfase_dup_dom_sf"/>
</dbReference>
<dbReference type="GO" id="GO:0004643">
    <property type="term" value="F:phosphoribosylaminoimidazolecarboxamide formyltransferase activity"/>
    <property type="evidence" value="ECO:0007669"/>
    <property type="project" value="UniProtKB-UniRule"/>
</dbReference>
<name>A0A5B1CN59_9BACT</name>
<evidence type="ECO:0000256" key="4">
    <source>
        <dbReference type="ARBA" id="ARBA00022679"/>
    </source>
</evidence>
<evidence type="ECO:0000313" key="13">
    <source>
        <dbReference type="Proteomes" id="UP000322699"/>
    </source>
</evidence>
<dbReference type="GO" id="GO:0006189">
    <property type="term" value="P:'de novo' IMP biosynthetic process"/>
    <property type="evidence" value="ECO:0007669"/>
    <property type="project" value="UniProtKB-UniRule"/>
</dbReference>
<gene>
    <name evidence="10 12" type="primary">purH</name>
    <name evidence="12" type="ORF">LF1_39020</name>
</gene>
<dbReference type="FunFam" id="3.40.50.1380:FF:000001">
    <property type="entry name" value="Bifunctional purine biosynthesis protein PurH"/>
    <property type="match status" value="1"/>
</dbReference>
<dbReference type="FunFam" id="3.40.140.20:FF:000001">
    <property type="entry name" value="Bifunctional purine biosynthesis protein PurH"/>
    <property type="match status" value="1"/>
</dbReference>
<dbReference type="NCBIfam" id="TIGR00355">
    <property type="entry name" value="purH"/>
    <property type="match status" value="1"/>
</dbReference>
<reference evidence="12 13" key="1">
    <citation type="submission" date="2019-08" db="EMBL/GenBank/DDBJ databases">
        <title>Deep-cultivation of Planctomycetes and their phenomic and genomic characterization uncovers novel biology.</title>
        <authorList>
            <person name="Wiegand S."/>
            <person name="Jogler M."/>
            <person name="Boedeker C."/>
            <person name="Pinto D."/>
            <person name="Vollmers J."/>
            <person name="Rivas-Marin E."/>
            <person name="Kohn T."/>
            <person name="Peeters S.H."/>
            <person name="Heuer A."/>
            <person name="Rast P."/>
            <person name="Oberbeckmann S."/>
            <person name="Bunk B."/>
            <person name="Jeske O."/>
            <person name="Meyerdierks A."/>
            <person name="Storesund J.E."/>
            <person name="Kallscheuer N."/>
            <person name="Luecker S."/>
            <person name="Lage O.M."/>
            <person name="Pohl T."/>
            <person name="Merkel B.J."/>
            <person name="Hornburger P."/>
            <person name="Mueller R.-W."/>
            <person name="Bruemmer F."/>
            <person name="Labrenz M."/>
            <person name="Spormann A.M."/>
            <person name="Op Den Camp H."/>
            <person name="Overmann J."/>
            <person name="Amann R."/>
            <person name="Jetten M.S.M."/>
            <person name="Mascher T."/>
            <person name="Medema M.H."/>
            <person name="Devos D.P."/>
            <person name="Kaster A.-K."/>
            <person name="Ovreas L."/>
            <person name="Rohde M."/>
            <person name="Galperin M.Y."/>
            <person name="Jogler C."/>
        </authorList>
    </citation>
    <scope>NUCLEOTIDE SEQUENCE [LARGE SCALE GENOMIC DNA]</scope>
    <source>
        <strain evidence="12 13">LF1</strain>
    </source>
</reference>
<dbReference type="UniPathway" id="UPA00074">
    <property type="reaction ID" value="UER00133"/>
</dbReference>